<dbReference type="EC" id="3.1.1.31" evidence="5 7"/>
<sequence length="268" mass="29178">MVERRVIQYPNADVLHEAVAARLLIKISDRLARHQRVDVALTGGTDGNAVLRAVAASPLSEAVDWSRVHLWWGDERFVPADDPDRNAVQAREAWFGKLVESGVMPESHVHEMPADTRTPEEIAAASDKDNYDVAAKAAHAYEKEIVNELGKKQAFDIALFGVGPDGHFASLFPNHPALKSHDKKTRVIGLSDSPKLPPVRISLTSPFIRKCRRVWMIASGERKADAVAKALGSINNPQVPSSFAGGAKESLWLIDDDAASILRGGSAE</sequence>
<feature type="domain" description="Glucosamine/galactosamine-6-phosphate isomerase" evidence="8">
    <location>
        <begin position="11"/>
        <end position="248"/>
    </location>
</feature>
<dbReference type="InterPro" id="IPR005900">
    <property type="entry name" value="6-phosphogluconolactonase_DevB"/>
</dbReference>
<evidence type="ECO:0000256" key="6">
    <source>
        <dbReference type="ARBA" id="ARBA00020337"/>
    </source>
</evidence>
<dbReference type="AlphaFoldDB" id="A0A229W118"/>
<dbReference type="EMBL" id="NEWD01000004">
    <property type="protein sequence ID" value="OXN01350.1"/>
    <property type="molecule type" value="Genomic_DNA"/>
</dbReference>
<dbReference type="CDD" id="cd01400">
    <property type="entry name" value="6PGL"/>
    <property type="match status" value="1"/>
</dbReference>
<dbReference type="InterPro" id="IPR039104">
    <property type="entry name" value="6PGL"/>
</dbReference>
<comment type="similarity">
    <text evidence="4 7">Belongs to the glucosamine/galactosamine-6-phosphate isomerase family. 6-phosphogluconolactonase subfamily.</text>
</comment>
<comment type="catalytic activity">
    <reaction evidence="1 7">
        <text>6-phospho-D-glucono-1,5-lactone + H2O = 6-phospho-D-gluconate + H(+)</text>
        <dbReference type="Rhea" id="RHEA:12556"/>
        <dbReference type="ChEBI" id="CHEBI:15377"/>
        <dbReference type="ChEBI" id="CHEBI:15378"/>
        <dbReference type="ChEBI" id="CHEBI:57955"/>
        <dbReference type="ChEBI" id="CHEBI:58759"/>
        <dbReference type="EC" id="3.1.1.31"/>
    </reaction>
</comment>
<proteinExistence type="inferred from homology"/>
<evidence type="ECO:0000256" key="3">
    <source>
        <dbReference type="ARBA" id="ARBA00004961"/>
    </source>
</evidence>
<accession>A0A229W118</accession>
<dbReference type="Gene3D" id="3.40.50.1360">
    <property type="match status" value="1"/>
</dbReference>
<comment type="pathway">
    <text evidence="3 7">Carbohydrate degradation; pentose phosphate pathway; D-ribulose 5-phosphate from D-glucose 6-phosphate (oxidative stage): step 2/3.</text>
</comment>
<dbReference type="Proteomes" id="UP000215433">
    <property type="component" value="Unassembled WGS sequence"/>
</dbReference>
<gene>
    <name evidence="7" type="primary">pgl</name>
    <name evidence="9" type="ORF">Tam10B_0353</name>
</gene>
<reference evidence="9 10" key="1">
    <citation type="submission" date="2017-05" db="EMBL/GenBank/DDBJ databases">
        <title>Bifidobacterium vansinderenii sp. nov.</title>
        <authorList>
            <person name="Lugli G.A."/>
            <person name="Duranti S."/>
            <person name="Mangifesta M."/>
        </authorList>
    </citation>
    <scope>NUCLEOTIDE SEQUENCE [LARGE SCALE GENOMIC DNA]</scope>
    <source>
        <strain evidence="9 10">Tam10B</strain>
    </source>
</reference>
<evidence type="ECO:0000256" key="7">
    <source>
        <dbReference type="RuleBase" id="RU365095"/>
    </source>
</evidence>
<dbReference type="NCBIfam" id="TIGR01198">
    <property type="entry name" value="pgl"/>
    <property type="match status" value="1"/>
</dbReference>
<protein>
    <recommendedName>
        <fullName evidence="6 7">6-phosphogluconolactonase</fullName>
        <shortName evidence="7">6PGL</shortName>
        <ecNumber evidence="5 7">3.1.1.31</ecNumber>
    </recommendedName>
</protein>
<evidence type="ECO:0000256" key="5">
    <source>
        <dbReference type="ARBA" id="ARBA00013198"/>
    </source>
</evidence>
<dbReference type="PANTHER" id="PTHR11054">
    <property type="entry name" value="6-PHOSPHOGLUCONOLACTONASE"/>
    <property type="match status" value="1"/>
</dbReference>
<evidence type="ECO:0000256" key="1">
    <source>
        <dbReference type="ARBA" id="ARBA00000832"/>
    </source>
</evidence>
<keyword evidence="7" id="KW-0378">Hydrolase</keyword>
<evidence type="ECO:0000256" key="4">
    <source>
        <dbReference type="ARBA" id="ARBA00010662"/>
    </source>
</evidence>
<comment type="function">
    <text evidence="2 7">Hydrolysis of 6-phosphogluconolactone to 6-phosphogluconate.</text>
</comment>
<evidence type="ECO:0000313" key="10">
    <source>
        <dbReference type="Proteomes" id="UP000215433"/>
    </source>
</evidence>
<dbReference type="InterPro" id="IPR037171">
    <property type="entry name" value="NagB/RpiA_transferase-like"/>
</dbReference>
<comment type="caution">
    <text evidence="9">The sequence shown here is derived from an EMBL/GenBank/DDBJ whole genome shotgun (WGS) entry which is preliminary data.</text>
</comment>
<evidence type="ECO:0000256" key="2">
    <source>
        <dbReference type="ARBA" id="ARBA00002681"/>
    </source>
</evidence>
<dbReference type="OrthoDB" id="9810967at2"/>
<dbReference type="GO" id="GO:0017057">
    <property type="term" value="F:6-phosphogluconolactonase activity"/>
    <property type="evidence" value="ECO:0007669"/>
    <property type="project" value="UniProtKB-UniRule"/>
</dbReference>
<dbReference type="GO" id="GO:0006098">
    <property type="term" value="P:pentose-phosphate shunt"/>
    <property type="evidence" value="ECO:0007669"/>
    <property type="project" value="UniProtKB-UniPathway"/>
</dbReference>
<dbReference type="Pfam" id="PF01182">
    <property type="entry name" value="Glucosamine_iso"/>
    <property type="match status" value="1"/>
</dbReference>
<dbReference type="GO" id="GO:0005975">
    <property type="term" value="P:carbohydrate metabolic process"/>
    <property type="evidence" value="ECO:0007669"/>
    <property type="project" value="UniProtKB-UniRule"/>
</dbReference>
<organism evidence="9 10">
    <name type="scientific">Bifidobacterium vansinderenii</name>
    <dbReference type="NCBI Taxonomy" id="1984871"/>
    <lineage>
        <taxon>Bacteria</taxon>
        <taxon>Bacillati</taxon>
        <taxon>Actinomycetota</taxon>
        <taxon>Actinomycetes</taxon>
        <taxon>Bifidobacteriales</taxon>
        <taxon>Bifidobacteriaceae</taxon>
        <taxon>Bifidobacterium</taxon>
    </lineage>
</organism>
<dbReference type="InterPro" id="IPR006148">
    <property type="entry name" value="Glc/Gal-6P_isomerase"/>
</dbReference>
<dbReference type="RefSeq" id="WP_093959558.1">
    <property type="nucleotide sequence ID" value="NZ_NEWD01000004.1"/>
</dbReference>
<evidence type="ECO:0000313" key="9">
    <source>
        <dbReference type="EMBL" id="OXN01350.1"/>
    </source>
</evidence>
<dbReference type="PANTHER" id="PTHR11054:SF0">
    <property type="entry name" value="6-PHOSPHOGLUCONOLACTONASE"/>
    <property type="match status" value="1"/>
</dbReference>
<keyword evidence="10" id="KW-1185">Reference proteome</keyword>
<dbReference type="UniPathway" id="UPA00115">
    <property type="reaction ID" value="UER00409"/>
</dbReference>
<name>A0A229W118_9BIFI</name>
<evidence type="ECO:0000259" key="8">
    <source>
        <dbReference type="Pfam" id="PF01182"/>
    </source>
</evidence>
<dbReference type="SUPFAM" id="SSF100950">
    <property type="entry name" value="NagB/RpiA/CoA transferase-like"/>
    <property type="match status" value="1"/>
</dbReference>